<reference evidence="2 3" key="1">
    <citation type="submission" date="2014-04" db="EMBL/GenBank/DDBJ databases">
        <authorList>
            <consortium name="DOE Joint Genome Institute"/>
            <person name="Kuo A."/>
            <person name="Ruytinx J."/>
            <person name="Rineau F."/>
            <person name="Colpaert J."/>
            <person name="Kohler A."/>
            <person name="Nagy L.G."/>
            <person name="Floudas D."/>
            <person name="Copeland A."/>
            <person name="Barry K.W."/>
            <person name="Cichocki N."/>
            <person name="Veneault-Fourrey C."/>
            <person name="LaButti K."/>
            <person name="Lindquist E.A."/>
            <person name="Lipzen A."/>
            <person name="Lundell T."/>
            <person name="Morin E."/>
            <person name="Murat C."/>
            <person name="Sun H."/>
            <person name="Tunlid A."/>
            <person name="Henrissat B."/>
            <person name="Grigoriev I.V."/>
            <person name="Hibbett D.S."/>
            <person name="Martin F."/>
            <person name="Nordberg H.P."/>
            <person name="Cantor M.N."/>
            <person name="Hua S.X."/>
        </authorList>
    </citation>
    <scope>NUCLEOTIDE SEQUENCE [LARGE SCALE GENOMIC DNA]</scope>
    <source>
        <strain evidence="2 3">UH-Slu-Lm8-n1</strain>
    </source>
</reference>
<sequence>MPATNTPCHIRPSNATNRPGQIVLDVQVKRRTKAQKNADDLALKEVKEAKEA</sequence>
<accession>A0A0D0A8W3</accession>
<dbReference type="OrthoDB" id="2693345at2759"/>
<keyword evidence="3" id="KW-1185">Reference proteome</keyword>
<evidence type="ECO:0000313" key="2">
    <source>
        <dbReference type="EMBL" id="KIK34574.1"/>
    </source>
</evidence>
<dbReference type="InParanoid" id="A0A0D0A8W3"/>
<feature type="region of interest" description="Disordered" evidence="1">
    <location>
        <begin position="1"/>
        <end position="22"/>
    </location>
</feature>
<dbReference type="Proteomes" id="UP000054485">
    <property type="component" value="Unassembled WGS sequence"/>
</dbReference>
<feature type="compositionally biased region" description="Polar residues" evidence="1">
    <location>
        <begin position="1"/>
        <end position="19"/>
    </location>
</feature>
<proteinExistence type="predicted"/>
<name>A0A0D0A8W3_9AGAM</name>
<dbReference type="AlphaFoldDB" id="A0A0D0A8W3"/>
<evidence type="ECO:0000313" key="3">
    <source>
        <dbReference type="Proteomes" id="UP000054485"/>
    </source>
</evidence>
<organism evidence="2 3">
    <name type="scientific">Suillus luteus UH-Slu-Lm8-n1</name>
    <dbReference type="NCBI Taxonomy" id="930992"/>
    <lineage>
        <taxon>Eukaryota</taxon>
        <taxon>Fungi</taxon>
        <taxon>Dikarya</taxon>
        <taxon>Basidiomycota</taxon>
        <taxon>Agaricomycotina</taxon>
        <taxon>Agaricomycetes</taxon>
        <taxon>Agaricomycetidae</taxon>
        <taxon>Boletales</taxon>
        <taxon>Suillineae</taxon>
        <taxon>Suillaceae</taxon>
        <taxon>Suillus</taxon>
    </lineage>
</organism>
<gene>
    <name evidence="2" type="ORF">CY34DRAFT_97724</name>
</gene>
<dbReference type="EMBL" id="KN835733">
    <property type="protein sequence ID" value="KIK34574.1"/>
    <property type="molecule type" value="Genomic_DNA"/>
</dbReference>
<dbReference type="HOGENOM" id="CLU_3088892_0_0_1"/>
<reference evidence="3" key="2">
    <citation type="submission" date="2015-01" db="EMBL/GenBank/DDBJ databases">
        <title>Evolutionary Origins and Diversification of the Mycorrhizal Mutualists.</title>
        <authorList>
            <consortium name="DOE Joint Genome Institute"/>
            <consortium name="Mycorrhizal Genomics Consortium"/>
            <person name="Kohler A."/>
            <person name="Kuo A."/>
            <person name="Nagy L.G."/>
            <person name="Floudas D."/>
            <person name="Copeland A."/>
            <person name="Barry K.W."/>
            <person name="Cichocki N."/>
            <person name="Veneault-Fourrey C."/>
            <person name="LaButti K."/>
            <person name="Lindquist E.A."/>
            <person name="Lipzen A."/>
            <person name="Lundell T."/>
            <person name="Morin E."/>
            <person name="Murat C."/>
            <person name="Riley R."/>
            <person name="Ohm R."/>
            <person name="Sun H."/>
            <person name="Tunlid A."/>
            <person name="Henrissat B."/>
            <person name="Grigoriev I.V."/>
            <person name="Hibbett D.S."/>
            <person name="Martin F."/>
        </authorList>
    </citation>
    <scope>NUCLEOTIDE SEQUENCE [LARGE SCALE GENOMIC DNA]</scope>
    <source>
        <strain evidence="3">UH-Slu-Lm8-n1</strain>
    </source>
</reference>
<protein>
    <submittedName>
        <fullName evidence="2">Uncharacterized protein</fullName>
    </submittedName>
</protein>
<evidence type="ECO:0000256" key="1">
    <source>
        <dbReference type="SAM" id="MobiDB-lite"/>
    </source>
</evidence>